<dbReference type="EMBL" id="CAAE01015019">
    <property type="protein sequence ID" value="CAG10342.1"/>
    <property type="molecule type" value="Genomic_DNA"/>
</dbReference>
<feature type="region of interest" description="Disordered" evidence="1">
    <location>
        <begin position="1"/>
        <end position="59"/>
    </location>
</feature>
<dbReference type="KEGG" id="tng:GSTEN00031941G001"/>
<accession>Q4RMP0</accession>
<evidence type="ECO:0000256" key="1">
    <source>
        <dbReference type="SAM" id="MobiDB-lite"/>
    </source>
</evidence>
<proteinExistence type="predicted"/>
<reference evidence="2" key="1">
    <citation type="journal article" date="2004" name="Nature">
        <title>Genome duplication in the teleost fish Tetraodon nigroviridis reveals the early vertebrate proto-karyotype.</title>
        <authorList>
            <person name="Jaillon O."/>
            <person name="Aury J.-M."/>
            <person name="Brunet F."/>
            <person name="Petit J.-L."/>
            <person name="Stange-Thomann N."/>
            <person name="Mauceli E."/>
            <person name="Bouneau L."/>
            <person name="Fischer C."/>
            <person name="Ozouf-Costaz C."/>
            <person name="Bernot A."/>
            <person name="Nicaud S."/>
            <person name="Jaffe D."/>
            <person name="Fisher S."/>
            <person name="Lutfalla G."/>
            <person name="Dossat C."/>
            <person name="Segurens B."/>
            <person name="Dasilva C."/>
            <person name="Salanoubat M."/>
            <person name="Levy M."/>
            <person name="Boudet N."/>
            <person name="Castellano S."/>
            <person name="Anthouard V."/>
            <person name="Jubin C."/>
            <person name="Castelli V."/>
            <person name="Katinka M."/>
            <person name="Vacherie B."/>
            <person name="Biemont C."/>
            <person name="Skalli Z."/>
            <person name="Cattolico L."/>
            <person name="Poulain J."/>
            <person name="De Berardinis V."/>
            <person name="Cruaud C."/>
            <person name="Duprat S."/>
            <person name="Brottier P."/>
            <person name="Coutanceau J.-P."/>
            <person name="Gouzy J."/>
            <person name="Parra G."/>
            <person name="Lardier G."/>
            <person name="Chapple C."/>
            <person name="McKernan K.J."/>
            <person name="McEwan P."/>
            <person name="Bosak S."/>
            <person name="Kellis M."/>
            <person name="Volff J.-N."/>
            <person name="Guigo R."/>
            <person name="Zody M.C."/>
            <person name="Mesirov J."/>
            <person name="Lindblad-Toh K."/>
            <person name="Birren B."/>
            <person name="Nusbaum C."/>
            <person name="Kahn D."/>
            <person name="Robinson-Rechavi M."/>
            <person name="Laudet V."/>
            <person name="Schachter V."/>
            <person name="Quetier F."/>
            <person name="Saurin W."/>
            <person name="Scarpelli C."/>
            <person name="Wincker P."/>
            <person name="Lander E.S."/>
            <person name="Weissenbach J."/>
            <person name="Roest Crollius H."/>
        </authorList>
    </citation>
    <scope>NUCLEOTIDE SEQUENCE [LARGE SCALE GENOMIC DNA]</scope>
</reference>
<name>Q4RMP0_TETNG</name>
<organism evidence="2">
    <name type="scientific">Tetraodon nigroviridis</name>
    <name type="common">Spotted green pufferfish</name>
    <name type="synonym">Chelonodon nigroviridis</name>
    <dbReference type="NCBI Taxonomy" id="99883"/>
    <lineage>
        <taxon>Eukaryota</taxon>
        <taxon>Metazoa</taxon>
        <taxon>Chordata</taxon>
        <taxon>Craniata</taxon>
        <taxon>Vertebrata</taxon>
        <taxon>Euteleostomi</taxon>
        <taxon>Actinopterygii</taxon>
        <taxon>Neopterygii</taxon>
        <taxon>Teleostei</taxon>
        <taxon>Neoteleostei</taxon>
        <taxon>Acanthomorphata</taxon>
        <taxon>Eupercaria</taxon>
        <taxon>Tetraodontiformes</taxon>
        <taxon>Tetradontoidea</taxon>
        <taxon>Tetraodontidae</taxon>
        <taxon>Tetraodon</taxon>
    </lineage>
</organism>
<sequence length="59" mass="5805">MATQPSGTAPEHAGTLGKTGPPGASKMAAGLKRQSQGTRKGLLCDAGPGLPGFLSASRQ</sequence>
<gene>
    <name evidence="2" type="ORF">GSTENG00031941001</name>
</gene>
<reference evidence="2" key="2">
    <citation type="submission" date="2004-02" db="EMBL/GenBank/DDBJ databases">
        <authorList>
            <consortium name="Genoscope"/>
            <consortium name="Whitehead Institute Centre for Genome Research"/>
        </authorList>
    </citation>
    <scope>NUCLEOTIDE SEQUENCE</scope>
</reference>
<protein>
    <submittedName>
        <fullName evidence="2">(spotted green pufferfish) hypothetical protein</fullName>
    </submittedName>
</protein>
<evidence type="ECO:0000313" key="2">
    <source>
        <dbReference type="EMBL" id="CAG10342.1"/>
    </source>
</evidence>
<dbReference type="AlphaFoldDB" id="Q4RMP0"/>
<comment type="caution">
    <text evidence="2">The sequence shown here is derived from an EMBL/GenBank/DDBJ whole genome shotgun (WGS) entry which is preliminary data.</text>
</comment>